<keyword evidence="2" id="KW-1003">Cell membrane</keyword>
<evidence type="ECO:0000256" key="1">
    <source>
        <dbReference type="ARBA" id="ARBA00004651"/>
    </source>
</evidence>
<reference evidence="8" key="1">
    <citation type="submission" date="2016-08" db="EMBL/GenBank/DDBJ databases">
        <authorList>
            <person name="Varghese N."/>
            <person name="Submissions Spin"/>
        </authorList>
    </citation>
    <scope>NUCLEOTIDE SEQUENCE [LARGE SCALE GENOMIC DNA]</scope>
    <source>
        <strain evidence="8">P1-7</strain>
    </source>
</reference>
<gene>
    <name evidence="7" type="ORF">GA0061101_11139</name>
</gene>
<feature type="transmembrane region" description="Helical" evidence="6">
    <location>
        <begin position="213"/>
        <end position="233"/>
    </location>
</feature>
<dbReference type="AlphaFoldDB" id="A0A1C3WFB3"/>
<evidence type="ECO:0000313" key="8">
    <source>
        <dbReference type="Proteomes" id="UP000199205"/>
    </source>
</evidence>
<keyword evidence="4 6" id="KW-1133">Transmembrane helix</keyword>
<evidence type="ECO:0000256" key="5">
    <source>
        <dbReference type="ARBA" id="ARBA00023136"/>
    </source>
</evidence>
<comment type="subcellular location">
    <subcellularLocation>
        <location evidence="1">Cell membrane</location>
        <topology evidence="1">Multi-pass membrane protein</topology>
    </subcellularLocation>
</comment>
<dbReference type="PANTHER" id="PTHR32196">
    <property type="entry name" value="ABC TRANSPORTER PERMEASE PROTEIN YPHD-RELATED-RELATED"/>
    <property type="match status" value="1"/>
</dbReference>
<feature type="transmembrane region" description="Helical" evidence="6">
    <location>
        <begin position="299"/>
        <end position="317"/>
    </location>
</feature>
<accession>A0A1C3WFB3</accession>
<dbReference type="EMBL" id="FMAF01000011">
    <property type="protein sequence ID" value="SCB38680.1"/>
    <property type="molecule type" value="Genomic_DNA"/>
</dbReference>
<evidence type="ECO:0000313" key="7">
    <source>
        <dbReference type="EMBL" id="SCB38680.1"/>
    </source>
</evidence>
<dbReference type="Proteomes" id="UP000199205">
    <property type="component" value="Unassembled WGS sequence"/>
</dbReference>
<keyword evidence="5 6" id="KW-0472">Membrane</keyword>
<feature type="transmembrane region" description="Helical" evidence="6">
    <location>
        <begin position="274"/>
        <end position="293"/>
    </location>
</feature>
<sequence length="322" mass="33489">MSQRFGFPALDRSLTVPFVLFGVLLVAAALLSPRLFTATGIGGAIIVAAPLILTTLALTPIVMAGRGSVDLSVGPLMGFVNVTLIGWLSASGYTSPLAVVCWVVAVGALYQLLQALIIIYVRVAPIIVTLSSFLVLSGVNLMVMSRPGGVAPDWMMTWGAGTTILSPVLIIVLAAFALWAVMRRTTFYSHLRMTGADERMAYTSGVKVDTVRICAHLLGGVFVGLAALSYTALISSGDPTQGSSYTLQAVTALVLGGANLAGGRGGALGSTLGALNMFLISYLLSAFSFGSVTGFVTQMAFGLILVASLLVNVFMTARRPAF</sequence>
<dbReference type="GO" id="GO:0005886">
    <property type="term" value="C:plasma membrane"/>
    <property type="evidence" value="ECO:0007669"/>
    <property type="project" value="UniProtKB-SubCell"/>
</dbReference>
<feature type="transmembrane region" description="Helical" evidence="6">
    <location>
        <begin position="164"/>
        <end position="182"/>
    </location>
</feature>
<feature type="transmembrane region" description="Helical" evidence="6">
    <location>
        <begin position="12"/>
        <end position="32"/>
    </location>
</feature>
<dbReference type="GO" id="GO:0022857">
    <property type="term" value="F:transmembrane transporter activity"/>
    <property type="evidence" value="ECO:0007669"/>
    <property type="project" value="InterPro"/>
</dbReference>
<dbReference type="RefSeq" id="WP_015341907.1">
    <property type="nucleotide sequence ID" value="NZ_FMAF01000011.1"/>
</dbReference>
<dbReference type="Pfam" id="PF02653">
    <property type="entry name" value="BPD_transp_2"/>
    <property type="match status" value="1"/>
</dbReference>
<keyword evidence="3 6" id="KW-0812">Transmembrane</keyword>
<evidence type="ECO:0000256" key="6">
    <source>
        <dbReference type="SAM" id="Phobius"/>
    </source>
</evidence>
<dbReference type="OrthoDB" id="8047877at2"/>
<proteinExistence type="predicted"/>
<name>A0A1C3WFB3_9HYPH</name>
<evidence type="ECO:0000256" key="4">
    <source>
        <dbReference type="ARBA" id="ARBA00022989"/>
    </source>
</evidence>
<feature type="transmembrane region" description="Helical" evidence="6">
    <location>
        <begin position="38"/>
        <end position="59"/>
    </location>
</feature>
<feature type="transmembrane region" description="Helical" evidence="6">
    <location>
        <begin position="245"/>
        <end position="262"/>
    </location>
</feature>
<evidence type="ECO:0000256" key="3">
    <source>
        <dbReference type="ARBA" id="ARBA00022692"/>
    </source>
</evidence>
<organism evidence="7 8">
    <name type="scientific">Rhizobium lusitanum</name>
    <dbReference type="NCBI Taxonomy" id="293958"/>
    <lineage>
        <taxon>Bacteria</taxon>
        <taxon>Pseudomonadati</taxon>
        <taxon>Pseudomonadota</taxon>
        <taxon>Alphaproteobacteria</taxon>
        <taxon>Hyphomicrobiales</taxon>
        <taxon>Rhizobiaceae</taxon>
        <taxon>Rhizobium/Agrobacterium group</taxon>
        <taxon>Rhizobium</taxon>
    </lineage>
</organism>
<dbReference type="InterPro" id="IPR001851">
    <property type="entry name" value="ABC_transp_permease"/>
</dbReference>
<feature type="transmembrane region" description="Helical" evidence="6">
    <location>
        <begin position="126"/>
        <end position="144"/>
    </location>
</feature>
<protein>
    <submittedName>
        <fullName evidence="7">Ribose transport system permease protein</fullName>
    </submittedName>
</protein>
<evidence type="ECO:0000256" key="2">
    <source>
        <dbReference type="ARBA" id="ARBA00022475"/>
    </source>
</evidence>
<dbReference type="CDD" id="cd06579">
    <property type="entry name" value="TM_PBP1_transp_AraH_like"/>
    <property type="match status" value="1"/>
</dbReference>